<accession>A0A6C0EG54</accession>
<keyword evidence="3" id="KW-0324">Glycolysis</keyword>
<evidence type="ECO:0000256" key="3">
    <source>
        <dbReference type="ARBA" id="ARBA00023152"/>
    </source>
</evidence>
<dbReference type="InterPro" id="IPR029033">
    <property type="entry name" value="His_PPase_superfam"/>
</dbReference>
<sequence>MTANFVLLRHGRSSWNKLNKFTGWHDVPLCDVGIQEANQAGQLIQKLNTDFDYAFSSNLTRTSHTLSQIHKYVPMKQMVFNNAIQERDYGDLTGKNKQQILDEYGSVKLHKWRRGYYDKPPNGESLEDVVKRSGNYFNNEICPLINDNKNILVVSHGNTIRALFVHLGIYDSMNIELCEIPTGRPFLVDIKKKNFELLF</sequence>
<dbReference type="InterPro" id="IPR013078">
    <property type="entry name" value="His_Pase_superF_clade-1"/>
</dbReference>
<dbReference type="GO" id="GO:0004619">
    <property type="term" value="F:phosphoglycerate mutase activity"/>
    <property type="evidence" value="ECO:0007669"/>
    <property type="project" value="UniProtKB-EC"/>
</dbReference>
<comment type="similarity">
    <text evidence="1">Belongs to the phosphoglycerate mutase family. BPG-dependent PGAM subfamily.</text>
</comment>
<protein>
    <recommendedName>
        <fullName evidence="2">phosphoglycerate mutase (2,3-diphosphoglycerate-dependent)</fullName>
        <ecNumber evidence="2">5.4.2.11</ecNumber>
    </recommendedName>
</protein>
<evidence type="ECO:0000313" key="5">
    <source>
        <dbReference type="EMBL" id="QHT28104.1"/>
    </source>
</evidence>
<dbReference type="NCBIfam" id="TIGR01258">
    <property type="entry name" value="pgm_1"/>
    <property type="match status" value="1"/>
</dbReference>
<dbReference type="GO" id="GO:0006096">
    <property type="term" value="P:glycolytic process"/>
    <property type="evidence" value="ECO:0007669"/>
    <property type="project" value="UniProtKB-KW"/>
</dbReference>
<organism evidence="5">
    <name type="scientific">viral metagenome</name>
    <dbReference type="NCBI Taxonomy" id="1070528"/>
    <lineage>
        <taxon>unclassified sequences</taxon>
        <taxon>metagenomes</taxon>
        <taxon>organismal metagenomes</taxon>
    </lineage>
</organism>
<dbReference type="SUPFAM" id="SSF53254">
    <property type="entry name" value="Phosphoglycerate mutase-like"/>
    <property type="match status" value="1"/>
</dbReference>
<dbReference type="EC" id="5.4.2.11" evidence="2"/>
<evidence type="ECO:0000256" key="1">
    <source>
        <dbReference type="ARBA" id="ARBA00006717"/>
    </source>
</evidence>
<proteinExistence type="inferred from homology"/>
<evidence type="ECO:0000256" key="2">
    <source>
        <dbReference type="ARBA" id="ARBA00012028"/>
    </source>
</evidence>
<evidence type="ECO:0000256" key="4">
    <source>
        <dbReference type="ARBA" id="ARBA00023235"/>
    </source>
</evidence>
<dbReference type="Gene3D" id="3.40.50.1240">
    <property type="entry name" value="Phosphoglycerate mutase-like"/>
    <property type="match status" value="1"/>
</dbReference>
<dbReference type="SMART" id="SM00855">
    <property type="entry name" value="PGAM"/>
    <property type="match status" value="1"/>
</dbReference>
<dbReference type="InterPro" id="IPR005952">
    <property type="entry name" value="Phosphogly_mut1"/>
</dbReference>
<dbReference type="AlphaFoldDB" id="A0A6C0EG54"/>
<reference evidence="5" key="1">
    <citation type="journal article" date="2020" name="Nature">
        <title>Giant virus diversity and host interactions through global metagenomics.</title>
        <authorList>
            <person name="Schulz F."/>
            <person name="Roux S."/>
            <person name="Paez-Espino D."/>
            <person name="Jungbluth S."/>
            <person name="Walsh D.A."/>
            <person name="Denef V.J."/>
            <person name="McMahon K.D."/>
            <person name="Konstantinidis K.T."/>
            <person name="Eloe-Fadrosh E.A."/>
            <person name="Kyrpides N.C."/>
            <person name="Woyke T."/>
        </authorList>
    </citation>
    <scope>NUCLEOTIDE SEQUENCE</scope>
    <source>
        <strain evidence="5">GVMAG-M-3300001348-25</strain>
    </source>
</reference>
<dbReference type="EMBL" id="MN738852">
    <property type="protein sequence ID" value="QHT28104.1"/>
    <property type="molecule type" value="Genomic_DNA"/>
</dbReference>
<dbReference type="PANTHER" id="PTHR11931">
    <property type="entry name" value="PHOSPHOGLYCERATE MUTASE"/>
    <property type="match status" value="1"/>
</dbReference>
<dbReference type="PIRSF" id="PIRSF000709">
    <property type="entry name" value="6PFK_2-Ptase"/>
    <property type="match status" value="1"/>
</dbReference>
<keyword evidence="4" id="KW-0413">Isomerase</keyword>
<name>A0A6C0EG54_9ZZZZ</name>
<dbReference type="CDD" id="cd07040">
    <property type="entry name" value="HP"/>
    <property type="match status" value="1"/>
</dbReference>
<dbReference type="Pfam" id="PF00300">
    <property type="entry name" value="His_Phos_1"/>
    <property type="match status" value="1"/>
</dbReference>